<gene>
    <name evidence="2" type="ORF">K444DRAFT_596802</name>
</gene>
<dbReference type="GeneID" id="36586533"/>
<keyword evidence="1" id="KW-0560">Oxidoreductase</keyword>
<dbReference type="GO" id="GO:0016491">
    <property type="term" value="F:oxidoreductase activity"/>
    <property type="evidence" value="ECO:0007669"/>
    <property type="project" value="UniProtKB-KW"/>
</dbReference>
<dbReference type="PANTHER" id="PTHR43157">
    <property type="entry name" value="PHOSPHATIDYLINOSITOL-GLYCAN BIOSYNTHESIS CLASS F PROTEIN-RELATED"/>
    <property type="match status" value="1"/>
</dbReference>
<dbReference type="InParanoid" id="A0A2J6SW52"/>
<organism evidence="2 3">
    <name type="scientific">Hyaloscypha bicolor E</name>
    <dbReference type="NCBI Taxonomy" id="1095630"/>
    <lineage>
        <taxon>Eukaryota</taxon>
        <taxon>Fungi</taxon>
        <taxon>Dikarya</taxon>
        <taxon>Ascomycota</taxon>
        <taxon>Pezizomycotina</taxon>
        <taxon>Leotiomycetes</taxon>
        <taxon>Helotiales</taxon>
        <taxon>Hyaloscyphaceae</taxon>
        <taxon>Hyaloscypha</taxon>
        <taxon>Hyaloscypha bicolor</taxon>
    </lineage>
</organism>
<keyword evidence="3" id="KW-1185">Reference proteome</keyword>
<dbReference type="InterPro" id="IPR036291">
    <property type="entry name" value="NAD(P)-bd_dom_sf"/>
</dbReference>
<dbReference type="STRING" id="1095630.A0A2J6SW52"/>
<dbReference type="Pfam" id="PF00106">
    <property type="entry name" value="adh_short"/>
    <property type="match status" value="1"/>
</dbReference>
<name>A0A2J6SW52_9HELO</name>
<dbReference type="RefSeq" id="XP_024731908.1">
    <property type="nucleotide sequence ID" value="XM_024878456.1"/>
</dbReference>
<evidence type="ECO:0000313" key="2">
    <source>
        <dbReference type="EMBL" id="PMD55004.1"/>
    </source>
</evidence>
<sequence length="352" mass="38744">MAHTFNISPETRAGTLHFLYRQFFVRPPPVSRQTADLTGKTAIITGSNSGLGLETARQLIDLGAKVILAVRDESKGSEACLQLSEGRTLLPGSITVWKLDLSSYDSIIEFVSRARNLESLDIAVLNAGVYNVHEAFSSTGYEEDIQINYLSNILLTILLLPVIKIKSIGPGPGRIILVTSDVAAWSKFEERKSDPLLPVFQKPAASWNMSERYGTSKLLGQLFLTELVRHISPTEVIVTCTNPGFCRGSNLGRQAQGTLYFAYQIMTGLIGRSCSVGARTIVHAAAVLQEEVHGQYVEDAKIQPLPPLVYSKEGEIIRKRLYEETLTALSFAGLRDILQNKRLGTDMTQKSM</sequence>
<evidence type="ECO:0000256" key="1">
    <source>
        <dbReference type="ARBA" id="ARBA00023002"/>
    </source>
</evidence>
<dbReference type="AlphaFoldDB" id="A0A2J6SW52"/>
<dbReference type="EMBL" id="KZ613856">
    <property type="protein sequence ID" value="PMD55004.1"/>
    <property type="molecule type" value="Genomic_DNA"/>
</dbReference>
<dbReference type="Gene3D" id="3.40.50.720">
    <property type="entry name" value="NAD(P)-binding Rossmann-like Domain"/>
    <property type="match status" value="1"/>
</dbReference>
<dbReference type="PRINTS" id="PR00081">
    <property type="entry name" value="GDHRDH"/>
</dbReference>
<proteinExistence type="predicted"/>
<dbReference type="Proteomes" id="UP000235371">
    <property type="component" value="Unassembled WGS sequence"/>
</dbReference>
<evidence type="ECO:0000313" key="3">
    <source>
        <dbReference type="Proteomes" id="UP000235371"/>
    </source>
</evidence>
<dbReference type="PANTHER" id="PTHR43157:SF31">
    <property type="entry name" value="PHOSPHATIDYLINOSITOL-GLYCAN BIOSYNTHESIS CLASS F PROTEIN"/>
    <property type="match status" value="1"/>
</dbReference>
<dbReference type="SUPFAM" id="SSF51735">
    <property type="entry name" value="NAD(P)-binding Rossmann-fold domains"/>
    <property type="match status" value="1"/>
</dbReference>
<protein>
    <submittedName>
        <fullName evidence="2">NAD(P)-binding protein</fullName>
    </submittedName>
</protein>
<dbReference type="OrthoDB" id="542013at2759"/>
<accession>A0A2J6SW52</accession>
<dbReference type="InterPro" id="IPR002347">
    <property type="entry name" value="SDR_fam"/>
</dbReference>
<reference evidence="2 3" key="1">
    <citation type="submission" date="2016-04" db="EMBL/GenBank/DDBJ databases">
        <title>A degradative enzymes factory behind the ericoid mycorrhizal symbiosis.</title>
        <authorList>
            <consortium name="DOE Joint Genome Institute"/>
            <person name="Martino E."/>
            <person name="Morin E."/>
            <person name="Grelet G."/>
            <person name="Kuo A."/>
            <person name="Kohler A."/>
            <person name="Daghino S."/>
            <person name="Barry K."/>
            <person name="Choi C."/>
            <person name="Cichocki N."/>
            <person name="Clum A."/>
            <person name="Copeland A."/>
            <person name="Hainaut M."/>
            <person name="Haridas S."/>
            <person name="Labutti K."/>
            <person name="Lindquist E."/>
            <person name="Lipzen A."/>
            <person name="Khouja H.-R."/>
            <person name="Murat C."/>
            <person name="Ohm R."/>
            <person name="Olson A."/>
            <person name="Spatafora J."/>
            <person name="Veneault-Fourrey C."/>
            <person name="Henrissat B."/>
            <person name="Grigoriev I."/>
            <person name="Martin F."/>
            <person name="Perotto S."/>
        </authorList>
    </citation>
    <scope>NUCLEOTIDE SEQUENCE [LARGE SCALE GENOMIC DNA]</scope>
    <source>
        <strain evidence="2 3">E</strain>
    </source>
</reference>